<evidence type="ECO:0000259" key="1">
    <source>
        <dbReference type="Pfam" id="PF00857"/>
    </source>
</evidence>
<feature type="domain" description="Isochorismatase-like" evidence="1">
    <location>
        <begin position="5"/>
        <end position="170"/>
    </location>
</feature>
<gene>
    <name evidence="2" type="ORF">GFC01_12530</name>
</gene>
<comment type="caution">
    <text evidence="2">The sequence shown here is derived from an EMBL/GenBank/DDBJ whole genome shotgun (WGS) entry which is preliminary data.</text>
</comment>
<dbReference type="CDD" id="cd00431">
    <property type="entry name" value="cysteine_hydrolases"/>
    <property type="match status" value="1"/>
</dbReference>
<sequence length="177" mass="20245">MPRNVLLVIDMLKDFIEPDGALYCGEKAKEIVPFVVEKVREFMAKDEPVIFIMDAHDPEDLEFNRFPVHCVYGSPGAQLIDELAELVAEYPFAIKVPKTRFSGFFRTGLKKILEDLEPETVHVVGVCTNICVLYTVEELRNRDYRTIVHTRGVTSFDPEAHRWALRQMETVLGAEMA</sequence>
<dbReference type="EMBL" id="WHYR01000037">
    <property type="protein sequence ID" value="MQL53065.1"/>
    <property type="molecule type" value="Genomic_DNA"/>
</dbReference>
<dbReference type="InterPro" id="IPR000868">
    <property type="entry name" value="Isochorismatase-like_dom"/>
</dbReference>
<dbReference type="SUPFAM" id="SSF52499">
    <property type="entry name" value="Isochorismatase-like hydrolases"/>
    <property type="match status" value="1"/>
</dbReference>
<dbReference type="PANTHER" id="PTHR47044">
    <property type="entry name" value="OS02G0276400 PROTEIN"/>
    <property type="match status" value="1"/>
</dbReference>
<dbReference type="Gene3D" id="3.40.50.850">
    <property type="entry name" value="Isochorismatase-like"/>
    <property type="match status" value="1"/>
</dbReference>
<dbReference type="Pfam" id="PF00857">
    <property type="entry name" value="Isochorismatase"/>
    <property type="match status" value="1"/>
</dbReference>
<name>A0A6N7ISF0_9FIRM</name>
<dbReference type="InterPro" id="IPR036380">
    <property type="entry name" value="Isochorismatase-like_sf"/>
</dbReference>
<organism evidence="2 3">
    <name type="scientific">Desulfofundulus thermobenzoicus</name>
    <dbReference type="NCBI Taxonomy" id="29376"/>
    <lineage>
        <taxon>Bacteria</taxon>
        <taxon>Bacillati</taxon>
        <taxon>Bacillota</taxon>
        <taxon>Clostridia</taxon>
        <taxon>Eubacteriales</taxon>
        <taxon>Peptococcaceae</taxon>
        <taxon>Desulfofundulus</taxon>
    </lineage>
</organism>
<dbReference type="Proteomes" id="UP000441717">
    <property type="component" value="Unassembled WGS sequence"/>
</dbReference>
<evidence type="ECO:0000313" key="3">
    <source>
        <dbReference type="Proteomes" id="UP000441717"/>
    </source>
</evidence>
<dbReference type="RefSeq" id="WP_152947486.1">
    <property type="nucleotide sequence ID" value="NZ_WHYR01000037.1"/>
</dbReference>
<dbReference type="OrthoDB" id="9796485at2"/>
<protein>
    <submittedName>
        <fullName evidence="2">Isochorismatase family protein</fullName>
    </submittedName>
</protein>
<accession>A0A6N7ISF0</accession>
<evidence type="ECO:0000313" key="2">
    <source>
        <dbReference type="EMBL" id="MQL53065.1"/>
    </source>
</evidence>
<dbReference type="AlphaFoldDB" id="A0A6N7ISF0"/>
<reference evidence="2 3" key="1">
    <citation type="submission" date="2019-10" db="EMBL/GenBank/DDBJ databases">
        <title>Comparative genomics of sulfur disproportionating microorganisms.</title>
        <authorList>
            <person name="Ward L.M."/>
            <person name="Bertran E."/>
            <person name="Johnston D."/>
        </authorList>
    </citation>
    <scope>NUCLEOTIDE SEQUENCE [LARGE SCALE GENOMIC DNA]</scope>
    <source>
        <strain evidence="2 3">DSM 14055</strain>
    </source>
</reference>
<proteinExistence type="predicted"/>
<keyword evidence="3" id="KW-1185">Reference proteome</keyword>